<dbReference type="AlphaFoldDB" id="A0AAN8I432"/>
<evidence type="ECO:0000256" key="1">
    <source>
        <dbReference type="ARBA" id="ARBA00006484"/>
    </source>
</evidence>
<dbReference type="GO" id="GO:0005737">
    <property type="term" value="C:cytoplasm"/>
    <property type="evidence" value="ECO:0007669"/>
    <property type="project" value="TreeGrafter"/>
</dbReference>
<comment type="similarity">
    <text evidence="1">Belongs to the short-chain dehydrogenases/reductases (SDR) family.</text>
</comment>
<dbReference type="Proteomes" id="UP001316803">
    <property type="component" value="Unassembled WGS sequence"/>
</dbReference>
<evidence type="ECO:0000313" key="3">
    <source>
        <dbReference type="Proteomes" id="UP001316803"/>
    </source>
</evidence>
<reference evidence="2 3" key="1">
    <citation type="submission" date="2022-12" db="EMBL/GenBank/DDBJ databases">
        <title>Genomic features and morphological characterization of a novel Knufia sp. strain isolated from spacecraft assembly facility.</title>
        <authorList>
            <person name="Teixeira M."/>
            <person name="Chander A.M."/>
            <person name="Stajich J.E."/>
            <person name="Venkateswaran K."/>
        </authorList>
    </citation>
    <scope>NUCLEOTIDE SEQUENCE [LARGE SCALE GENOMIC DNA]</scope>
    <source>
        <strain evidence="2 3">FJI-L2-BK-P2</strain>
    </source>
</reference>
<accession>A0AAN8I432</accession>
<sequence length="274" mass="29334">MATDRPIILITGANTGLGFEAVKALANSSTPYEIIVGCRTTSKGDDAVNQLQKEIKTSSSLSTLQVDLESDTSIEKAIQEITSKYGRLDVLVNNGGASFDPHIASGKLSIRDGFNKSWDVNVSGTHVLTHHAIPLLLKSSDPRLMFVTSGTSSMHETIAPDMPPPIQRINASPDAGWPKPAGLNPITTYRSSKAGLNMLTREWARILKNDGVKVWAISPGFLATGMSGLSIDMLKKMGAMSPSVGGEFIRDVVQGKRDGDVGKIVKYDGGIQPW</sequence>
<name>A0AAN8I432_9EURO</name>
<dbReference type="InterPro" id="IPR036291">
    <property type="entry name" value="NAD(P)-bd_dom_sf"/>
</dbReference>
<comment type="caution">
    <text evidence="2">The sequence shown here is derived from an EMBL/GenBank/DDBJ whole genome shotgun (WGS) entry which is preliminary data.</text>
</comment>
<evidence type="ECO:0008006" key="4">
    <source>
        <dbReference type="Google" id="ProtNLM"/>
    </source>
</evidence>
<dbReference type="GO" id="GO:0019748">
    <property type="term" value="P:secondary metabolic process"/>
    <property type="evidence" value="ECO:0007669"/>
    <property type="project" value="TreeGrafter"/>
</dbReference>
<dbReference type="InterPro" id="IPR051468">
    <property type="entry name" value="Fungal_SecMetab_SDRs"/>
</dbReference>
<dbReference type="PRINTS" id="PR00081">
    <property type="entry name" value="GDHRDH"/>
</dbReference>
<dbReference type="PANTHER" id="PTHR43544:SF32">
    <property type="entry name" value="CHAIN DEHYDROGENASE, PUTATIVE (AFU_ORTHOLOGUE AFUA_5G01530)-RELATED"/>
    <property type="match status" value="1"/>
</dbReference>
<dbReference type="Pfam" id="PF00106">
    <property type="entry name" value="adh_short"/>
    <property type="match status" value="2"/>
</dbReference>
<dbReference type="GO" id="GO:0016491">
    <property type="term" value="F:oxidoreductase activity"/>
    <property type="evidence" value="ECO:0007669"/>
    <property type="project" value="TreeGrafter"/>
</dbReference>
<dbReference type="Gene3D" id="3.40.50.720">
    <property type="entry name" value="NAD(P)-binding Rossmann-like Domain"/>
    <property type="match status" value="1"/>
</dbReference>
<dbReference type="SUPFAM" id="SSF51735">
    <property type="entry name" value="NAD(P)-binding Rossmann-fold domains"/>
    <property type="match status" value="1"/>
</dbReference>
<proteinExistence type="inferred from homology"/>
<organism evidence="2 3">
    <name type="scientific">Knufia fluminis</name>
    <dbReference type="NCBI Taxonomy" id="191047"/>
    <lineage>
        <taxon>Eukaryota</taxon>
        <taxon>Fungi</taxon>
        <taxon>Dikarya</taxon>
        <taxon>Ascomycota</taxon>
        <taxon>Pezizomycotina</taxon>
        <taxon>Eurotiomycetes</taxon>
        <taxon>Chaetothyriomycetidae</taxon>
        <taxon>Chaetothyriales</taxon>
        <taxon>Trichomeriaceae</taxon>
        <taxon>Knufia</taxon>
    </lineage>
</organism>
<dbReference type="EMBL" id="JAKLMC020000022">
    <property type="protein sequence ID" value="KAK5951034.1"/>
    <property type="molecule type" value="Genomic_DNA"/>
</dbReference>
<keyword evidence="3" id="KW-1185">Reference proteome</keyword>
<dbReference type="InterPro" id="IPR002347">
    <property type="entry name" value="SDR_fam"/>
</dbReference>
<evidence type="ECO:0000313" key="2">
    <source>
        <dbReference type="EMBL" id="KAK5951034.1"/>
    </source>
</evidence>
<gene>
    <name evidence="2" type="ORF">OHC33_007787</name>
</gene>
<protein>
    <recommendedName>
        <fullName evidence="4">NAD(P)-binding protein</fullName>
    </recommendedName>
</protein>
<dbReference type="PANTHER" id="PTHR43544">
    <property type="entry name" value="SHORT-CHAIN DEHYDROGENASE/REDUCTASE"/>
    <property type="match status" value="1"/>
</dbReference>